<dbReference type="GO" id="GO:0032958">
    <property type="term" value="P:inositol phosphate biosynthetic process"/>
    <property type="evidence" value="ECO:0007669"/>
    <property type="project" value="InterPro"/>
</dbReference>
<dbReference type="Pfam" id="PF03770">
    <property type="entry name" value="IPK"/>
    <property type="match status" value="1"/>
</dbReference>
<keyword evidence="6" id="KW-0812">Transmembrane</keyword>
<dbReference type="GO" id="GO:0005737">
    <property type="term" value="C:cytoplasm"/>
    <property type="evidence" value="ECO:0007669"/>
    <property type="project" value="TreeGrafter"/>
</dbReference>
<dbReference type="Proteomes" id="UP000095280">
    <property type="component" value="Unplaced"/>
</dbReference>
<reference evidence="8" key="1">
    <citation type="submission" date="2016-11" db="UniProtKB">
        <authorList>
            <consortium name="WormBaseParasite"/>
        </authorList>
    </citation>
    <scope>IDENTIFICATION</scope>
</reference>
<feature type="region of interest" description="Disordered" evidence="5">
    <location>
        <begin position="620"/>
        <end position="793"/>
    </location>
</feature>
<evidence type="ECO:0000256" key="3">
    <source>
        <dbReference type="ARBA" id="ARBA00022777"/>
    </source>
</evidence>
<keyword evidence="7" id="KW-1185">Reference proteome</keyword>
<evidence type="ECO:0000256" key="6">
    <source>
        <dbReference type="SAM" id="Phobius"/>
    </source>
</evidence>
<feature type="compositionally biased region" description="Basic and acidic residues" evidence="5">
    <location>
        <begin position="585"/>
        <end position="601"/>
    </location>
</feature>
<protein>
    <recommendedName>
        <fullName evidence="4">Kinase</fullName>
        <ecNumber evidence="4">2.7.-.-</ecNumber>
    </recommendedName>
</protein>
<dbReference type="GO" id="GO:0005634">
    <property type="term" value="C:nucleus"/>
    <property type="evidence" value="ECO:0007669"/>
    <property type="project" value="TreeGrafter"/>
</dbReference>
<proteinExistence type="inferred from homology"/>
<feature type="region of interest" description="Disordered" evidence="5">
    <location>
        <begin position="568"/>
        <end position="602"/>
    </location>
</feature>
<feature type="compositionally biased region" description="Gly residues" evidence="5">
    <location>
        <begin position="533"/>
        <end position="545"/>
    </location>
</feature>
<keyword evidence="3 4" id="KW-0418">Kinase</keyword>
<name>A0A1I8HYE2_9PLAT</name>
<dbReference type="InterPro" id="IPR005522">
    <property type="entry name" value="IPK"/>
</dbReference>
<dbReference type="AlphaFoldDB" id="A0A1I8HYE2"/>
<feature type="region of interest" description="Disordered" evidence="5">
    <location>
        <begin position="1"/>
        <end position="20"/>
    </location>
</feature>
<feature type="compositionally biased region" description="Basic and acidic residues" evidence="5">
    <location>
        <begin position="636"/>
        <end position="646"/>
    </location>
</feature>
<keyword evidence="2 4" id="KW-0808">Transferase</keyword>
<dbReference type="GO" id="GO:0046854">
    <property type="term" value="P:phosphatidylinositol phosphate biosynthetic process"/>
    <property type="evidence" value="ECO:0007669"/>
    <property type="project" value="TreeGrafter"/>
</dbReference>
<evidence type="ECO:0000256" key="1">
    <source>
        <dbReference type="ARBA" id="ARBA00007374"/>
    </source>
</evidence>
<keyword evidence="6" id="KW-0472">Membrane</keyword>
<dbReference type="SUPFAM" id="SSF56104">
    <property type="entry name" value="SAICAR synthase-like"/>
    <property type="match status" value="1"/>
</dbReference>
<evidence type="ECO:0000256" key="4">
    <source>
        <dbReference type="RuleBase" id="RU363090"/>
    </source>
</evidence>
<feature type="compositionally biased region" description="Basic and acidic residues" evidence="5">
    <location>
        <begin position="774"/>
        <end position="784"/>
    </location>
</feature>
<sequence>MTSAANSSANGDVSGSQQPDCAADLNELLKPIANLPPEDQLTALIDSGLTESEALNSWKQLHSAPELTAPFVQRAETPDGGQELYPWVQLSGHRENFRPGLRPGTVLKLLCPCEADCLRQLTADPLLGEFVPRYFGTVRLEDGTEFLEMQDLLAEFPGCTGLMDCKMGSRTYLESELDGDPKPRRDLYNKMVEVDADAPTADEAAAQAVAKPRYMMWREQLSSTATLAFRIDGLQRLMASGRTHPVDLKRLRSRPEVSDTLAGFLEGRPDLRDAYLARLRKLRAALAPSEFFALREFIGSSLLFVHDQSPGHACVWMIDFGKIRLAPGRLSHTADWLHGNHEDGYLTGLDNLIGLFEDMQFPPSEPHAQTSLSRSRWLPRPAAEWLNFEVPATRLSGSSFCFFFLWFFFLAVFCCLSSTWLLTVAERRLLAASSESEAAELMAAQQIPCRSFRQFFLVASSAEAGAVRRWGPPVVTAAAGNKARTFIENIKCSTRGAHLAKPVLSGLGRNSHWGDVAAQAGQLPAAQAPESPGHGGQDEGPGAVAGVGQHDEEIDEEAVSLRRREPAAAGQLLPDQEAGPAGGAREAEVRQHERQGADRVVQRSSLSCCRRRCVAIATAVRQGASHDGSWRQNPQRKVDRVDDPKQRLAAVDDVAGSAGLKRHHQEDADGRQQGDVAEQQHESQQAAPAGEAVEAARPGRGHPALGAQQRQQPVGREGDEVHQSRVQLAQEVAGSPDRQAVQAGELVVQQRHQQHQDVGHAAAPAAAGGWRRSSSRDGAARKWQDCSAAGRAL</sequence>
<feature type="compositionally biased region" description="Low complexity" evidence="5">
    <location>
        <begin position="759"/>
        <end position="772"/>
    </location>
</feature>
<feature type="compositionally biased region" description="Polar residues" evidence="5">
    <location>
        <begin position="1"/>
        <end position="19"/>
    </location>
</feature>
<organism evidence="7 8">
    <name type="scientific">Macrostomum lignano</name>
    <dbReference type="NCBI Taxonomy" id="282301"/>
    <lineage>
        <taxon>Eukaryota</taxon>
        <taxon>Metazoa</taxon>
        <taxon>Spiralia</taxon>
        <taxon>Lophotrochozoa</taxon>
        <taxon>Platyhelminthes</taxon>
        <taxon>Rhabditophora</taxon>
        <taxon>Macrostomorpha</taxon>
        <taxon>Macrostomida</taxon>
        <taxon>Macrostomidae</taxon>
        <taxon>Macrostomum</taxon>
    </lineage>
</organism>
<dbReference type="EC" id="2.7.-.-" evidence="4"/>
<dbReference type="Gene3D" id="3.30.470.160">
    <property type="entry name" value="Inositol polyphosphate kinase"/>
    <property type="match status" value="1"/>
</dbReference>
<comment type="similarity">
    <text evidence="1 4">Belongs to the inositol phosphokinase (IPK) family.</text>
</comment>
<evidence type="ECO:0000313" key="8">
    <source>
        <dbReference type="WBParaSite" id="maker-uti_cns_0008753-snap-gene-0.2-mRNA-1"/>
    </source>
</evidence>
<dbReference type="InterPro" id="IPR038286">
    <property type="entry name" value="IPK_sf"/>
</dbReference>
<keyword evidence="6" id="KW-1133">Transmembrane helix</keyword>
<evidence type="ECO:0000313" key="7">
    <source>
        <dbReference type="Proteomes" id="UP000095280"/>
    </source>
</evidence>
<dbReference type="PANTHER" id="PTHR12400:SF26">
    <property type="entry name" value="KINASE"/>
    <property type="match status" value="1"/>
</dbReference>
<dbReference type="WBParaSite" id="maker-uti_cns_0008753-snap-gene-0.2-mRNA-1">
    <property type="protein sequence ID" value="maker-uti_cns_0008753-snap-gene-0.2-mRNA-1"/>
    <property type="gene ID" value="maker-uti_cns_0008753-snap-gene-0.2"/>
</dbReference>
<feature type="transmembrane region" description="Helical" evidence="6">
    <location>
        <begin position="403"/>
        <end position="425"/>
    </location>
</feature>
<dbReference type="PANTHER" id="PTHR12400">
    <property type="entry name" value="INOSITOL POLYPHOSPHATE KINASE"/>
    <property type="match status" value="1"/>
</dbReference>
<feature type="region of interest" description="Disordered" evidence="5">
    <location>
        <begin position="524"/>
        <end position="546"/>
    </location>
</feature>
<evidence type="ECO:0000256" key="5">
    <source>
        <dbReference type="SAM" id="MobiDB-lite"/>
    </source>
</evidence>
<evidence type="ECO:0000256" key="2">
    <source>
        <dbReference type="ARBA" id="ARBA00022679"/>
    </source>
</evidence>
<feature type="compositionally biased region" description="Low complexity" evidence="5">
    <location>
        <begin position="684"/>
        <end position="698"/>
    </location>
</feature>
<dbReference type="GO" id="GO:0000828">
    <property type="term" value="F:inositol hexakisphosphate kinase activity"/>
    <property type="evidence" value="ECO:0007669"/>
    <property type="project" value="TreeGrafter"/>
</dbReference>
<accession>A0A1I8HYE2</accession>